<dbReference type="PANTHER" id="PTHR33507:SF4">
    <property type="entry name" value="NODULATION COMPETITIVENESS PROTEIN NFED"/>
    <property type="match status" value="1"/>
</dbReference>
<proteinExistence type="predicted"/>
<sequence>IVYHKMNKRQQILDIISNPNVAYVLMMLGLVGLYFELSNPGLILPGVIGGISLILALFAMQTLPINYAGLLLIILGIIMFIAEINVMSYGLLSVGGAISLFLGSIMLIDSDDPAMQISRAILYPTLGLSFLFTGMVIYLAKKSHGMRALSGSEGLVGETGMVKEALDPEGSVLVHGEIWNAECDGTIGVGEHVVVESVGSLKIKVRKTDPQ</sequence>
<feature type="transmembrane region" description="Helical" evidence="5">
    <location>
        <begin position="41"/>
        <end position="58"/>
    </location>
</feature>
<feature type="transmembrane region" description="Helical" evidence="5">
    <location>
        <begin position="120"/>
        <end position="140"/>
    </location>
</feature>
<accession>A0A382EWF9</accession>
<dbReference type="InterPro" id="IPR012340">
    <property type="entry name" value="NA-bd_OB-fold"/>
</dbReference>
<keyword evidence="4 5" id="KW-0472">Membrane</keyword>
<dbReference type="GO" id="GO:0016020">
    <property type="term" value="C:membrane"/>
    <property type="evidence" value="ECO:0007669"/>
    <property type="project" value="UniProtKB-SubCell"/>
</dbReference>
<feature type="non-terminal residue" evidence="8">
    <location>
        <position position="1"/>
    </location>
</feature>
<evidence type="ECO:0000259" key="6">
    <source>
        <dbReference type="Pfam" id="PF01957"/>
    </source>
</evidence>
<keyword evidence="3 5" id="KW-1133">Transmembrane helix</keyword>
<dbReference type="Gene3D" id="2.40.50.140">
    <property type="entry name" value="Nucleic acid-binding proteins"/>
    <property type="match status" value="1"/>
</dbReference>
<dbReference type="SUPFAM" id="SSF141322">
    <property type="entry name" value="NfeD domain-like"/>
    <property type="match status" value="1"/>
</dbReference>
<dbReference type="EMBL" id="UINC01046506">
    <property type="protein sequence ID" value="SVB54612.1"/>
    <property type="molecule type" value="Genomic_DNA"/>
</dbReference>
<name>A0A382EWF9_9ZZZZ</name>
<dbReference type="PANTHER" id="PTHR33507">
    <property type="entry name" value="INNER MEMBRANE PROTEIN YBBJ"/>
    <property type="match status" value="1"/>
</dbReference>
<evidence type="ECO:0000256" key="5">
    <source>
        <dbReference type="SAM" id="Phobius"/>
    </source>
</evidence>
<protein>
    <submittedName>
        <fullName evidence="8">Uncharacterized protein</fullName>
    </submittedName>
</protein>
<dbReference type="InterPro" id="IPR056739">
    <property type="entry name" value="NfeD_membrane"/>
</dbReference>
<feature type="transmembrane region" description="Helical" evidence="5">
    <location>
        <begin position="88"/>
        <end position="108"/>
    </location>
</feature>
<evidence type="ECO:0000259" key="7">
    <source>
        <dbReference type="Pfam" id="PF24961"/>
    </source>
</evidence>
<dbReference type="AlphaFoldDB" id="A0A382EWF9"/>
<dbReference type="InterPro" id="IPR002810">
    <property type="entry name" value="NfeD-like_C"/>
</dbReference>
<organism evidence="8">
    <name type="scientific">marine metagenome</name>
    <dbReference type="NCBI Taxonomy" id="408172"/>
    <lineage>
        <taxon>unclassified sequences</taxon>
        <taxon>metagenomes</taxon>
        <taxon>ecological metagenomes</taxon>
    </lineage>
</organism>
<reference evidence="8" key="1">
    <citation type="submission" date="2018-05" db="EMBL/GenBank/DDBJ databases">
        <authorList>
            <person name="Lanie J.A."/>
            <person name="Ng W.-L."/>
            <person name="Kazmierczak K.M."/>
            <person name="Andrzejewski T.M."/>
            <person name="Davidsen T.M."/>
            <person name="Wayne K.J."/>
            <person name="Tettelin H."/>
            <person name="Glass J.I."/>
            <person name="Rusch D."/>
            <person name="Podicherti R."/>
            <person name="Tsui H.-C.T."/>
            <person name="Winkler M.E."/>
        </authorList>
    </citation>
    <scope>NUCLEOTIDE SEQUENCE</scope>
</reference>
<feature type="domain" description="NfeD-like C-terminal" evidence="6">
    <location>
        <begin position="153"/>
        <end position="207"/>
    </location>
</feature>
<keyword evidence="2 5" id="KW-0812">Transmembrane</keyword>
<dbReference type="Pfam" id="PF01957">
    <property type="entry name" value="NfeD"/>
    <property type="match status" value="1"/>
</dbReference>
<dbReference type="Pfam" id="PF24961">
    <property type="entry name" value="NfeD_membrane"/>
    <property type="match status" value="1"/>
</dbReference>
<comment type="subcellular location">
    <subcellularLocation>
        <location evidence="1">Membrane</location>
        <topology evidence="1">Multi-pass membrane protein</topology>
    </subcellularLocation>
</comment>
<feature type="transmembrane region" description="Helical" evidence="5">
    <location>
        <begin position="12"/>
        <end position="35"/>
    </location>
</feature>
<feature type="transmembrane region" description="Helical" evidence="5">
    <location>
        <begin position="65"/>
        <end position="82"/>
    </location>
</feature>
<dbReference type="InterPro" id="IPR052165">
    <property type="entry name" value="Membrane_assoc_protease"/>
</dbReference>
<evidence type="ECO:0000313" key="8">
    <source>
        <dbReference type="EMBL" id="SVB54612.1"/>
    </source>
</evidence>
<evidence type="ECO:0000256" key="3">
    <source>
        <dbReference type="ARBA" id="ARBA00022989"/>
    </source>
</evidence>
<evidence type="ECO:0000256" key="1">
    <source>
        <dbReference type="ARBA" id="ARBA00004141"/>
    </source>
</evidence>
<evidence type="ECO:0000256" key="2">
    <source>
        <dbReference type="ARBA" id="ARBA00022692"/>
    </source>
</evidence>
<evidence type="ECO:0000256" key="4">
    <source>
        <dbReference type="ARBA" id="ARBA00023136"/>
    </source>
</evidence>
<feature type="domain" description="NfeD integral membrane" evidence="7">
    <location>
        <begin position="20"/>
        <end position="138"/>
    </location>
</feature>
<gene>
    <name evidence="8" type="ORF">METZ01_LOCUS207466</name>
</gene>